<dbReference type="InterPro" id="IPR036111">
    <property type="entry name" value="Mal/L-sulfo/L-lacto_DH-like_sf"/>
</dbReference>
<reference evidence="3" key="1">
    <citation type="submission" date="2020-12" db="EMBL/GenBank/DDBJ databases">
        <title>Methylobrevis albus sp. nov., isolated from fresh water lack sediment.</title>
        <authorList>
            <person name="Zou Q."/>
        </authorList>
    </citation>
    <scope>NUCLEOTIDE SEQUENCE</scope>
    <source>
        <strain evidence="3">L22</strain>
    </source>
</reference>
<dbReference type="Pfam" id="PF02615">
    <property type="entry name" value="Ldh_2"/>
    <property type="match status" value="1"/>
</dbReference>
<name>A0A931I3K4_9HYPH</name>
<evidence type="ECO:0000256" key="1">
    <source>
        <dbReference type="ARBA" id="ARBA00006056"/>
    </source>
</evidence>
<gene>
    <name evidence="3" type="ORF">I5731_17450</name>
</gene>
<dbReference type="Proteomes" id="UP000631694">
    <property type="component" value="Unassembled WGS sequence"/>
</dbReference>
<protein>
    <submittedName>
        <fullName evidence="3">Ldh family oxidoreductase</fullName>
    </submittedName>
</protein>
<dbReference type="GO" id="GO:0016491">
    <property type="term" value="F:oxidoreductase activity"/>
    <property type="evidence" value="ECO:0007669"/>
    <property type="project" value="UniProtKB-KW"/>
</dbReference>
<dbReference type="PANTHER" id="PTHR11091:SF0">
    <property type="entry name" value="MALATE DEHYDROGENASE"/>
    <property type="match status" value="1"/>
</dbReference>
<keyword evidence="2" id="KW-0560">Oxidoreductase</keyword>
<keyword evidence="4" id="KW-1185">Reference proteome</keyword>
<proteinExistence type="inferred from homology"/>
<dbReference type="Gene3D" id="1.10.1530.10">
    <property type="match status" value="1"/>
</dbReference>
<dbReference type="InterPro" id="IPR043143">
    <property type="entry name" value="Mal/L-sulf/L-lact_DH-like_NADP"/>
</dbReference>
<dbReference type="EMBL" id="JADZLT010000055">
    <property type="protein sequence ID" value="MBH0239610.1"/>
    <property type="molecule type" value="Genomic_DNA"/>
</dbReference>
<dbReference type="InterPro" id="IPR043144">
    <property type="entry name" value="Mal/L-sulf/L-lact_DH-like_ah"/>
</dbReference>
<comment type="similarity">
    <text evidence="1">Belongs to the LDH2/MDH2 oxidoreductase family.</text>
</comment>
<evidence type="ECO:0000313" key="4">
    <source>
        <dbReference type="Proteomes" id="UP000631694"/>
    </source>
</evidence>
<dbReference type="SUPFAM" id="SSF89733">
    <property type="entry name" value="L-sulfolactate dehydrogenase-like"/>
    <property type="match status" value="1"/>
</dbReference>
<accession>A0A931I3K4</accession>
<dbReference type="InterPro" id="IPR003767">
    <property type="entry name" value="Malate/L-lactate_DH-like"/>
</dbReference>
<evidence type="ECO:0000313" key="3">
    <source>
        <dbReference type="EMBL" id="MBH0239610.1"/>
    </source>
</evidence>
<dbReference type="PANTHER" id="PTHR11091">
    <property type="entry name" value="OXIDOREDUCTASE-RELATED"/>
    <property type="match status" value="1"/>
</dbReference>
<comment type="caution">
    <text evidence="3">The sequence shown here is derived from an EMBL/GenBank/DDBJ whole genome shotgun (WGS) entry which is preliminary data.</text>
</comment>
<dbReference type="AlphaFoldDB" id="A0A931I3K4"/>
<evidence type="ECO:0000256" key="2">
    <source>
        <dbReference type="ARBA" id="ARBA00023002"/>
    </source>
</evidence>
<organism evidence="3 4">
    <name type="scientific">Methylobrevis albus</name>
    <dbReference type="NCBI Taxonomy" id="2793297"/>
    <lineage>
        <taxon>Bacteria</taxon>
        <taxon>Pseudomonadati</taxon>
        <taxon>Pseudomonadota</taxon>
        <taxon>Alphaproteobacteria</taxon>
        <taxon>Hyphomicrobiales</taxon>
        <taxon>Pleomorphomonadaceae</taxon>
        <taxon>Methylobrevis</taxon>
    </lineage>
</organism>
<dbReference type="Gene3D" id="3.30.1370.60">
    <property type="entry name" value="Hypothetical oxidoreductase yiak, domain 2"/>
    <property type="match status" value="1"/>
</dbReference>
<sequence length="346" mass="35247">MARVDQQKLRTGIAGLLAAEGMDADKAAVVAEVLVEADAIGHFTHGAGLVGGYLDALKSGEMTGRGSYDVVADRGACLTWDGNMLPGPWLVRSALDLAAERVATHGVVTVAIRRSHHTGALAAYMKRLTDRGLIAEISCSTASAARMAPFGGTTPVLTPNPVAFAFPTDGDAVVVDVSSSIATTTMTRQLASAGERYPGAWGLTAAGVPTDDPEEVVSRGGTLMPLGGAEKGYKGFGLALAVDLLSQGLSGSGRADTLGQMTLSVFIQVIDPAAFAGTDAFLHQASHTAGLCRDNPPAPGVTKVRVPGDGAAASRRKAAAEGVAVDDAVLAGLARRAAAHGLDWPL</sequence>